<feature type="compositionally biased region" description="Polar residues" evidence="1">
    <location>
        <begin position="14"/>
        <end position="30"/>
    </location>
</feature>
<dbReference type="Proteomes" id="UP000054826">
    <property type="component" value="Unassembled WGS sequence"/>
</dbReference>
<evidence type="ECO:0000313" key="3">
    <source>
        <dbReference type="EMBL" id="KRZ37368.1"/>
    </source>
</evidence>
<dbReference type="Proteomes" id="UP000054632">
    <property type="component" value="Unassembled WGS sequence"/>
</dbReference>
<accession>A0A0V1E406</accession>
<evidence type="ECO:0000256" key="1">
    <source>
        <dbReference type="SAM" id="MobiDB-lite"/>
    </source>
</evidence>
<comment type="caution">
    <text evidence="2">The sequence shown here is derived from an EMBL/GenBank/DDBJ whole genome shotgun (WGS) entry which is preliminary data.</text>
</comment>
<reference evidence="4 5" key="1">
    <citation type="submission" date="2015-01" db="EMBL/GenBank/DDBJ databases">
        <title>Evolution of Trichinella species and genotypes.</title>
        <authorList>
            <person name="Korhonen P.K."/>
            <person name="Edoardo P."/>
            <person name="Giuseppe L.R."/>
            <person name="Gasser R.B."/>
        </authorList>
    </citation>
    <scope>NUCLEOTIDE SEQUENCE [LARGE SCALE GENOMIC DNA]</scope>
    <source>
        <strain evidence="2">ISS13</strain>
        <strain evidence="3">ISS176</strain>
    </source>
</reference>
<evidence type="ECO:0000313" key="5">
    <source>
        <dbReference type="Proteomes" id="UP000054826"/>
    </source>
</evidence>
<feature type="region of interest" description="Disordered" evidence="1">
    <location>
        <begin position="55"/>
        <end position="104"/>
    </location>
</feature>
<dbReference type="EMBL" id="JYDV01000059">
    <property type="protein sequence ID" value="KRZ37368.1"/>
    <property type="molecule type" value="Genomic_DNA"/>
</dbReference>
<dbReference type="AlphaFoldDB" id="A0A0V1E406"/>
<organism evidence="2 4">
    <name type="scientific">Trichinella pseudospiralis</name>
    <name type="common">Parasitic roundworm</name>
    <dbReference type="NCBI Taxonomy" id="6337"/>
    <lineage>
        <taxon>Eukaryota</taxon>
        <taxon>Metazoa</taxon>
        <taxon>Ecdysozoa</taxon>
        <taxon>Nematoda</taxon>
        <taxon>Enoplea</taxon>
        <taxon>Dorylaimia</taxon>
        <taxon>Trichinellida</taxon>
        <taxon>Trichinellidae</taxon>
        <taxon>Trichinella</taxon>
    </lineage>
</organism>
<protein>
    <submittedName>
        <fullName evidence="2">Uncharacterized protein</fullName>
    </submittedName>
</protein>
<evidence type="ECO:0000313" key="4">
    <source>
        <dbReference type="Proteomes" id="UP000054632"/>
    </source>
</evidence>
<dbReference type="EMBL" id="JYDR01000108">
    <property type="protein sequence ID" value="KRY68567.1"/>
    <property type="molecule type" value="Genomic_DNA"/>
</dbReference>
<gene>
    <name evidence="2" type="ORF">T4A_5425</name>
    <name evidence="3" type="ORF">T4C_13607</name>
</gene>
<sequence length="104" mass="11653">MNNNMRGCQRKNSNRPNPEATTAKQQQLDTHQTKGATLLFVCFYTAACVNRNKSTPLQAKCRNGKNASDQQLKRKIEEEDEEEEERGGGGEEAGKGQLKIVKRT</sequence>
<feature type="region of interest" description="Disordered" evidence="1">
    <location>
        <begin position="1"/>
        <end position="30"/>
    </location>
</feature>
<evidence type="ECO:0000313" key="2">
    <source>
        <dbReference type="EMBL" id="KRY68567.1"/>
    </source>
</evidence>
<proteinExistence type="predicted"/>
<name>A0A0V1E406_TRIPS</name>